<dbReference type="PANTHER" id="PTHR30619">
    <property type="entry name" value="DNA INTERNALIZATION/COMPETENCE PROTEIN COMEC/REC2"/>
    <property type="match status" value="1"/>
</dbReference>
<evidence type="ECO:0000256" key="4">
    <source>
        <dbReference type="ARBA" id="ARBA00022989"/>
    </source>
</evidence>
<feature type="transmembrane region" description="Helical" evidence="6">
    <location>
        <begin position="357"/>
        <end position="374"/>
    </location>
</feature>
<keyword evidence="9" id="KW-1185">Reference proteome</keyword>
<dbReference type="NCBIfam" id="TIGR00360">
    <property type="entry name" value="ComEC_N-term"/>
    <property type="match status" value="1"/>
</dbReference>
<dbReference type="Pfam" id="PF13567">
    <property type="entry name" value="DUF4131"/>
    <property type="match status" value="1"/>
</dbReference>
<gene>
    <name evidence="8" type="ORF">ACFSKX_11055</name>
</gene>
<comment type="caution">
    <text evidence="8">The sequence shown here is derived from an EMBL/GenBank/DDBJ whole genome shotgun (WGS) entry which is preliminary data.</text>
</comment>
<dbReference type="InterPro" id="IPR035681">
    <property type="entry name" value="ComA-like_MBL"/>
</dbReference>
<dbReference type="InterPro" id="IPR004797">
    <property type="entry name" value="Competence_ComEC/Rec2"/>
</dbReference>
<feature type="transmembrane region" description="Helical" evidence="6">
    <location>
        <begin position="456"/>
        <end position="477"/>
    </location>
</feature>
<name>A0ABW5EF71_9GAMM</name>
<feature type="transmembrane region" description="Helical" evidence="6">
    <location>
        <begin position="275"/>
        <end position="298"/>
    </location>
</feature>
<feature type="transmembrane region" description="Helical" evidence="6">
    <location>
        <begin position="310"/>
        <end position="327"/>
    </location>
</feature>
<evidence type="ECO:0000259" key="7">
    <source>
        <dbReference type="SMART" id="SM00849"/>
    </source>
</evidence>
<feature type="transmembrane region" description="Helical" evidence="6">
    <location>
        <begin position="21"/>
        <end position="38"/>
    </location>
</feature>
<dbReference type="SUPFAM" id="SSF56281">
    <property type="entry name" value="Metallo-hydrolase/oxidoreductase"/>
    <property type="match status" value="1"/>
</dbReference>
<keyword evidence="5 6" id="KW-0472">Membrane</keyword>
<dbReference type="SMART" id="SM00849">
    <property type="entry name" value="Lactamase_B"/>
    <property type="match status" value="1"/>
</dbReference>
<dbReference type="NCBIfam" id="TIGR00361">
    <property type="entry name" value="ComEC_Rec2"/>
    <property type="match status" value="1"/>
</dbReference>
<dbReference type="RefSeq" id="WP_265721003.1">
    <property type="nucleotide sequence ID" value="NZ_JAPIVK010000007.1"/>
</dbReference>
<evidence type="ECO:0000256" key="5">
    <source>
        <dbReference type="ARBA" id="ARBA00023136"/>
    </source>
</evidence>
<dbReference type="InterPro" id="IPR001279">
    <property type="entry name" value="Metallo-B-lactamas"/>
</dbReference>
<evidence type="ECO:0000256" key="3">
    <source>
        <dbReference type="ARBA" id="ARBA00022692"/>
    </source>
</evidence>
<comment type="subcellular location">
    <subcellularLocation>
        <location evidence="1">Cell membrane</location>
        <topology evidence="1">Multi-pass membrane protein</topology>
    </subcellularLocation>
</comment>
<protein>
    <submittedName>
        <fullName evidence="8">DNA internalization-related competence protein ComEC/Rec2</fullName>
    </submittedName>
</protein>
<dbReference type="InterPro" id="IPR036866">
    <property type="entry name" value="RibonucZ/Hydroxyglut_hydro"/>
</dbReference>
<feature type="transmembrane region" description="Helical" evidence="6">
    <location>
        <begin position="44"/>
        <end position="62"/>
    </location>
</feature>
<keyword evidence="2" id="KW-1003">Cell membrane</keyword>
<dbReference type="Pfam" id="PF03772">
    <property type="entry name" value="Competence"/>
    <property type="match status" value="1"/>
</dbReference>
<feature type="transmembrane region" description="Helical" evidence="6">
    <location>
        <begin position="520"/>
        <end position="538"/>
    </location>
</feature>
<feature type="transmembrane region" description="Helical" evidence="6">
    <location>
        <begin position="418"/>
        <end position="444"/>
    </location>
</feature>
<proteinExistence type="predicted"/>
<dbReference type="Gene3D" id="3.60.15.10">
    <property type="entry name" value="Ribonuclease Z/Hydroxyacylglutathione hydrolase-like"/>
    <property type="match status" value="1"/>
</dbReference>
<dbReference type="Proteomes" id="UP001597425">
    <property type="component" value="Unassembled WGS sequence"/>
</dbReference>
<organism evidence="8 9">
    <name type="scientific">Microbulbifer halophilus</name>
    <dbReference type="NCBI Taxonomy" id="453963"/>
    <lineage>
        <taxon>Bacteria</taxon>
        <taxon>Pseudomonadati</taxon>
        <taxon>Pseudomonadota</taxon>
        <taxon>Gammaproteobacteria</taxon>
        <taxon>Cellvibrionales</taxon>
        <taxon>Microbulbiferaceae</taxon>
        <taxon>Microbulbifer</taxon>
    </lineage>
</organism>
<evidence type="ECO:0000313" key="9">
    <source>
        <dbReference type="Proteomes" id="UP001597425"/>
    </source>
</evidence>
<dbReference type="PANTHER" id="PTHR30619:SF1">
    <property type="entry name" value="RECOMBINATION PROTEIN 2"/>
    <property type="match status" value="1"/>
</dbReference>
<evidence type="ECO:0000313" key="8">
    <source>
        <dbReference type="EMBL" id="MFD2310953.1"/>
    </source>
</evidence>
<evidence type="ECO:0000256" key="1">
    <source>
        <dbReference type="ARBA" id="ARBA00004651"/>
    </source>
</evidence>
<keyword evidence="3 6" id="KW-0812">Transmembrane</keyword>
<dbReference type="CDD" id="cd07731">
    <property type="entry name" value="ComA-like_MBL-fold"/>
    <property type="match status" value="1"/>
</dbReference>
<evidence type="ECO:0000256" key="2">
    <source>
        <dbReference type="ARBA" id="ARBA00022475"/>
    </source>
</evidence>
<sequence>MERVGKTREGVPCRWRTATPLLPLLWCYALAIIAAGSLPRLPSLWSAAALGGFLSIVCLVLPARARLAPLAIAIVAGSLWSLYHNHRALAERLPLAQHGADMVLPLRIVSLPDTRPGNSRYGNGEAGTDVRFAARVLTRAGDFRAPPAMADQLLYLTWYRAPDSAVRQLRAGSRWLVPLRLKRPRGSVNPHSFDYEGWLLRRGVYATGYVRPQDGEARLLGRNAGLPALRHWLRDRLLAASPPRPDLLSALLLGDRSGLSRSDKELLRDTGTAHLLAISGLHVGMVGGFCLLLGGLLARAAGALSGRAPLSIGTAAALAGTAVYTLLAGAPLSAQRALVMTWVLLLAWRWRRRISAGLAFALALAAVLTLQPLAFYGAGFWLSFVAVGALLLGFSHRLRLNTRETGEVDHSEPAGRRLWRWFCGLARSQWVICLALLLPSLFFFSGFSVSGMLLNLLAIPWMGLGILPALMVGAMLAGTAPGDWCLWLAGRQLQLLMQLLEQGQGMLAAWQPLGAPPGVTGLLLAGACLLLLLLPAGLPGRQLGWLFALPLSLPFWPGAATAPEVESLRVAVLDVGQGLAVTVRSPEQRLVYDAGPLSASGWSAGSQIVTPYLLGEGERRLDRLVLSHGDSDHAGGLRGLSESLEIGQLHAPGQLAGRLGGERCRAGPPRRVGDLRIQWLWPQSLRVSGEENDHSCVVLLQWRHVRILLAGDISRSVERELASRFAGMEPVDLLVAPHHGSRSSSSPALIDWAKPRRVVFSAGFRHHFGHPHGDVVARYRRSGAQLFNTAANGAVELVWRGSGAKPEIALAREAPRFWYADHKDENGDDRRLSRRGELW</sequence>
<dbReference type="InterPro" id="IPR025405">
    <property type="entry name" value="DUF4131"/>
</dbReference>
<dbReference type="Pfam" id="PF00753">
    <property type="entry name" value="Lactamase_B"/>
    <property type="match status" value="1"/>
</dbReference>
<dbReference type="EMBL" id="JBHUJD010000012">
    <property type="protein sequence ID" value="MFD2310953.1"/>
    <property type="molecule type" value="Genomic_DNA"/>
</dbReference>
<reference evidence="9" key="1">
    <citation type="journal article" date="2019" name="Int. J. Syst. Evol. Microbiol.">
        <title>The Global Catalogue of Microorganisms (GCM) 10K type strain sequencing project: providing services to taxonomists for standard genome sequencing and annotation.</title>
        <authorList>
            <consortium name="The Broad Institute Genomics Platform"/>
            <consortium name="The Broad Institute Genome Sequencing Center for Infectious Disease"/>
            <person name="Wu L."/>
            <person name="Ma J."/>
        </authorList>
    </citation>
    <scope>NUCLEOTIDE SEQUENCE [LARGE SCALE GENOMIC DNA]</scope>
    <source>
        <strain evidence="9">KCTC 12848</strain>
    </source>
</reference>
<dbReference type="InterPro" id="IPR052159">
    <property type="entry name" value="Competence_DNA_uptake"/>
</dbReference>
<keyword evidence="4 6" id="KW-1133">Transmembrane helix</keyword>
<feature type="transmembrane region" description="Helical" evidence="6">
    <location>
        <begin position="380"/>
        <end position="398"/>
    </location>
</feature>
<dbReference type="InterPro" id="IPR004477">
    <property type="entry name" value="ComEC_N"/>
</dbReference>
<feature type="domain" description="Metallo-beta-lactamase" evidence="7">
    <location>
        <begin position="577"/>
        <end position="763"/>
    </location>
</feature>
<evidence type="ECO:0000256" key="6">
    <source>
        <dbReference type="SAM" id="Phobius"/>
    </source>
</evidence>
<accession>A0ABW5EF71</accession>